<dbReference type="GO" id="GO:0008236">
    <property type="term" value="F:serine-type peptidase activity"/>
    <property type="evidence" value="ECO:0007669"/>
    <property type="project" value="UniProtKB-KW"/>
</dbReference>
<feature type="domain" description="Peptidase S9 prolyl oligopeptidase catalytic" evidence="9">
    <location>
        <begin position="726"/>
        <end position="928"/>
    </location>
</feature>
<accession>A0A7D9GYP4</accession>
<dbReference type="Pfam" id="PF00930">
    <property type="entry name" value="DPPIV_N"/>
    <property type="match status" value="1"/>
</dbReference>
<dbReference type="Gene3D" id="3.40.50.1820">
    <property type="entry name" value="alpha/beta hydrolase"/>
    <property type="match status" value="1"/>
</dbReference>
<dbReference type="EMBL" id="CABFWN010000002">
    <property type="protein sequence ID" value="VUG17323.1"/>
    <property type="molecule type" value="Genomic_DNA"/>
</dbReference>
<evidence type="ECO:0000259" key="9">
    <source>
        <dbReference type="Pfam" id="PF00326"/>
    </source>
</evidence>
<evidence type="ECO:0000256" key="1">
    <source>
        <dbReference type="ARBA" id="ARBA00006150"/>
    </source>
</evidence>
<dbReference type="SUPFAM" id="SSF53474">
    <property type="entry name" value="alpha/beta-Hydrolases"/>
    <property type="match status" value="1"/>
</dbReference>
<keyword evidence="8" id="KW-1133">Transmembrane helix</keyword>
<evidence type="ECO:0000256" key="3">
    <source>
        <dbReference type="ARBA" id="ARBA00022670"/>
    </source>
</evidence>
<dbReference type="InterPro" id="IPR002469">
    <property type="entry name" value="Peptidase_S9B_N"/>
</dbReference>
<evidence type="ECO:0000256" key="7">
    <source>
        <dbReference type="SAM" id="MobiDB-lite"/>
    </source>
</evidence>
<dbReference type="InterPro" id="IPR001375">
    <property type="entry name" value="Peptidase_S9_cat"/>
</dbReference>
<keyword evidence="8" id="KW-0472">Membrane</keyword>
<reference evidence="11 12" key="1">
    <citation type="submission" date="2019-07" db="EMBL/GenBank/DDBJ databases">
        <authorList>
            <person name="Friedrich A."/>
            <person name="Schacherer J."/>
        </authorList>
    </citation>
    <scope>NUCLEOTIDE SEQUENCE [LARGE SCALE GENOMIC DNA]</scope>
</reference>
<feature type="transmembrane region" description="Helical" evidence="8">
    <location>
        <begin position="102"/>
        <end position="124"/>
    </location>
</feature>
<evidence type="ECO:0000256" key="8">
    <source>
        <dbReference type="SAM" id="Phobius"/>
    </source>
</evidence>
<dbReference type="PANTHER" id="PTHR11731:SF160">
    <property type="entry name" value="DIPEPTIDYL AMINOPEPTIDASE A"/>
    <property type="match status" value="1"/>
</dbReference>
<evidence type="ECO:0000259" key="10">
    <source>
        <dbReference type="Pfam" id="PF00930"/>
    </source>
</evidence>
<dbReference type="PANTHER" id="PTHR11731">
    <property type="entry name" value="PROTEASE FAMILY S9B,C DIPEPTIDYL-PEPTIDASE IV-RELATED"/>
    <property type="match status" value="1"/>
</dbReference>
<keyword evidence="8" id="KW-0812">Transmembrane</keyword>
<comment type="similarity">
    <text evidence="1">Belongs to the peptidase S9B family.</text>
</comment>
<dbReference type="SUPFAM" id="SSF82171">
    <property type="entry name" value="DPP6 N-terminal domain-like"/>
    <property type="match status" value="1"/>
</dbReference>
<feature type="region of interest" description="Disordered" evidence="7">
    <location>
        <begin position="19"/>
        <end position="40"/>
    </location>
</feature>
<sequence length="934" mass="106342">MGRKDANLAVDSIELQSQVRSRNSTSSTRYMEGTEVTASENPYDERLTENEDVDYYPDVSHHGRHTAIPTFDDSVEDDFSIQKDSGWKERLQKYIHGGKIKLLIVIGAGMITVCLLAYTLIAYGGHSESSNENSTHDSTGLIGGISSGSEKVNKYKDDSSFVSLTPAFGESDLLMKKNLTMQDFRMGMYYPFEFDAEFVDVDGSGIKVRSESDKANAENTDSGFYIHRSGSVWVLKKANDSSFEKKFLDTKSIKFEDKGVYVGLVSVDKNLKRALVYSDFESGFRHSSKAKYWIVDLDSLKPEPVYKLENGHVAKLSYATTSPDFNYVTFVYESNVYIRDLRQKSVLSVTQDGSKDIFNGKPDWVYEEEVLGTGNTIWWCPDESKFAFLTLNDTQVDDYQLEFFKDLKYPQIERIKYPKAGEKNPIASIHVYDVQQGIVSTVGHDGSKLGDDYLVYSMNWITGNELLVKETDRTSRTVDMRLYDVENDVSKIVRTINTAEYGGWYYGSDIKGRIFSVPHDPGYIDDIVVNNHSRLAYFASSTSTKPQNVLGGTSGNWETIGGVVGYNKEKRLVYFIGTGGSSVQRIIYEAKLDGDGGFRAFSDTDKIENYQVKFSSSAQYALLRYEGPNFPWQRVVDVAKWFGVDQEQYRNDKSDFHESKEVYDAMRDYSAPTKTFEKIKMDDGTEIEMVEVRPAAFDVQKKYPLLVSVYGGPGLQKLQCSFNYGFEEVVSSSLGAVILYIDPRGTGGRDWRFQSYARDKLGYWEPRDVTDAVKKVIENRGYIDADRTAVWGWSYGGFTTLKTLEYDKGSTFKYGMAVAPVTDWKLYDSVYSERYMGLPGKNANYDSTSRVVDVESFKTVKRFLIMHGTGDDNVHVQNTYRLLDRFNIQSVENYDMRIFPDSDHNINYHNAYKIVFDKLYDWLDRAFRGEYANF</sequence>
<gene>
    <name evidence="11" type="primary">STE13</name>
    <name evidence="11" type="ORF">DEBR0S2_04236G</name>
</gene>
<dbReference type="GO" id="GO:0006508">
    <property type="term" value="P:proteolysis"/>
    <property type="evidence" value="ECO:0007669"/>
    <property type="project" value="UniProtKB-KW"/>
</dbReference>
<feature type="compositionally biased region" description="Polar residues" evidence="7">
    <location>
        <begin position="19"/>
        <end position="29"/>
    </location>
</feature>
<feature type="domain" description="Dipeptidylpeptidase IV N-terminal" evidence="10">
    <location>
        <begin position="270"/>
        <end position="632"/>
    </location>
</feature>
<keyword evidence="3" id="KW-0645">Protease</keyword>
<dbReference type="GO" id="GO:0005886">
    <property type="term" value="C:plasma membrane"/>
    <property type="evidence" value="ECO:0007669"/>
    <property type="project" value="TreeGrafter"/>
</dbReference>
<dbReference type="InterPro" id="IPR029058">
    <property type="entry name" value="AB_hydrolase_fold"/>
</dbReference>
<evidence type="ECO:0000256" key="4">
    <source>
        <dbReference type="ARBA" id="ARBA00022801"/>
    </source>
</evidence>
<evidence type="ECO:0000256" key="2">
    <source>
        <dbReference type="ARBA" id="ARBA00022438"/>
    </source>
</evidence>
<evidence type="ECO:0000256" key="5">
    <source>
        <dbReference type="ARBA" id="ARBA00022825"/>
    </source>
</evidence>
<evidence type="ECO:0000313" key="11">
    <source>
        <dbReference type="EMBL" id="VUG17323.1"/>
    </source>
</evidence>
<keyword evidence="12" id="KW-1185">Reference proteome</keyword>
<keyword evidence="5" id="KW-0720">Serine protease</keyword>
<proteinExistence type="inferred from homology"/>
<dbReference type="Pfam" id="PF00326">
    <property type="entry name" value="Peptidase_S9"/>
    <property type="match status" value="1"/>
</dbReference>
<dbReference type="FunFam" id="3.40.50.1820:FF:000003">
    <property type="entry name" value="Dipeptidyl peptidase 4"/>
    <property type="match status" value="1"/>
</dbReference>
<keyword evidence="4" id="KW-0378">Hydrolase</keyword>
<protein>
    <submittedName>
        <fullName evidence="11">DEBR0S2_04236g1_1</fullName>
    </submittedName>
</protein>
<name>A0A7D9GYP4_DEKBR</name>
<dbReference type="Gene3D" id="2.140.10.30">
    <property type="entry name" value="Dipeptidylpeptidase IV, N-terminal domain"/>
    <property type="match status" value="1"/>
</dbReference>
<organism evidence="11 12">
    <name type="scientific">Dekkera bruxellensis</name>
    <name type="common">Brettanomyces custersii</name>
    <dbReference type="NCBI Taxonomy" id="5007"/>
    <lineage>
        <taxon>Eukaryota</taxon>
        <taxon>Fungi</taxon>
        <taxon>Dikarya</taxon>
        <taxon>Ascomycota</taxon>
        <taxon>Saccharomycotina</taxon>
        <taxon>Pichiomycetes</taxon>
        <taxon>Pichiales</taxon>
        <taxon>Pichiaceae</taxon>
        <taxon>Brettanomyces</taxon>
    </lineage>
</organism>
<dbReference type="GO" id="GO:0004177">
    <property type="term" value="F:aminopeptidase activity"/>
    <property type="evidence" value="ECO:0007669"/>
    <property type="project" value="UniProtKB-KW"/>
</dbReference>
<dbReference type="AlphaFoldDB" id="A0A7D9GYP4"/>
<keyword evidence="6" id="KW-0325">Glycoprotein</keyword>
<dbReference type="Proteomes" id="UP000478008">
    <property type="component" value="Unassembled WGS sequence"/>
</dbReference>
<evidence type="ECO:0000313" key="12">
    <source>
        <dbReference type="Proteomes" id="UP000478008"/>
    </source>
</evidence>
<dbReference type="InterPro" id="IPR050278">
    <property type="entry name" value="Serine_Prot_S9B/DPPIV"/>
</dbReference>
<dbReference type="GO" id="GO:0008239">
    <property type="term" value="F:dipeptidyl-peptidase activity"/>
    <property type="evidence" value="ECO:0007669"/>
    <property type="project" value="TreeGrafter"/>
</dbReference>
<evidence type="ECO:0000256" key="6">
    <source>
        <dbReference type="ARBA" id="ARBA00023180"/>
    </source>
</evidence>
<keyword evidence="2" id="KW-0031">Aminopeptidase</keyword>